<evidence type="ECO:0000256" key="1">
    <source>
        <dbReference type="ARBA" id="ARBA00022801"/>
    </source>
</evidence>
<sequence length="413" mass="43417">MAEDTAAKAKAEIQRVRDSAGFKAALQHIDQTYDGYIAEGITLVEIPAPPFKEEARAKAFAELLRGAGLADVGIDEEGNVLGLRRGTGGGDRVVVVSAHLDTVFPEGTDVTVRREGTKLMAPGVGDDTFSLAAILAYIRAMDAAGIKHKANILFVGTVGEEGLGDLRGVRHLFTKGKYKDRIDAFFSIESGSADTFTSSGVGSKRYRITYKGPGGHSFGAFGLVNPAYAMAEAITLLARTQVPADPKVTYNVGVVKGGTSVNSIPVETSMEVDMRSGDSDGLARVEQRLLAIVDQAAATENAARSTKEGEITVEKTVIGDRPAGAIAETELLFQLAKASIQAAGYEFKGPREASNDSNIPWSLGIPAVTLGKNGPGQGGRAHSLDEWMDTEKAPMLKGMATSLATILATAGME</sequence>
<dbReference type="Proteomes" id="UP000196655">
    <property type="component" value="Unassembled WGS sequence"/>
</dbReference>
<dbReference type="InterPro" id="IPR050072">
    <property type="entry name" value="Peptidase_M20A"/>
</dbReference>
<feature type="domain" description="Peptidase M20 dimerisation" evidence="2">
    <location>
        <begin position="202"/>
        <end position="298"/>
    </location>
</feature>
<dbReference type="SUPFAM" id="SSF53187">
    <property type="entry name" value="Zn-dependent exopeptidases"/>
    <property type="match status" value="1"/>
</dbReference>
<organism evidence="3 4">
    <name type="scientific">Inquilinus limosus</name>
    <dbReference type="NCBI Taxonomy" id="171674"/>
    <lineage>
        <taxon>Bacteria</taxon>
        <taxon>Pseudomonadati</taxon>
        <taxon>Pseudomonadota</taxon>
        <taxon>Alphaproteobacteria</taxon>
        <taxon>Rhodospirillales</taxon>
        <taxon>Rhodospirillaceae</taxon>
        <taxon>Inquilinus</taxon>
    </lineage>
</organism>
<evidence type="ECO:0000313" key="4">
    <source>
        <dbReference type="Proteomes" id="UP000196655"/>
    </source>
</evidence>
<dbReference type="PANTHER" id="PTHR43808:SF17">
    <property type="entry name" value="PEPTIDASE M20"/>
    <property type="match status" value="1"/>
</dbReference>
<dbReference type="GO" id="GO:0016787">
    <property type="term" value="F:hydrolase activity"/>
    <property type="evidence" value="ECO:0007669"/>
    <property type="project" value="UniProtKB-KW"/>
</dbReference>
<keyword evidence="4" id="KW-1185">Reference proteome</keyword>
<dbReference type="PANTHER" id="PTHR43808">
    <property type="entry name" value="ACETYLORNITHINE DEACETYLASE"/>
    <property type="match status" value="1"/>
</dbReference>
<protein>
    <submittedName>
        <fullName evidence="3">Peptidase M20</fullName>
    </submittedName>
</protein>
<reference evidence="4" key="1">
    <citation type="submission" date="2017-05" db="EMBL/GenBank/DDBJ databases">
        <authorList>
            <person name="Macchi M."/>
            <person name="Festa S."/>
            <person name="Coppotelli B.M."/>
            <person name="Morelli I.S."/>
        </authorList>
    </citation>
    <scope>NUCLEOTIDE SEQUENCE [LARGE SCALE GENOMIC DNA]</scope>
    <source>
        <strain evidence="4">I</strain>
    </source>
</reference>
<evidence type="ECO:0000313" key="3">
    <source>
        <dbReference type="EMBL" id="OWJ57249.1"/>
    </source>
</evidence>
<dbReference type="EMBL" id="NHON01000152">
    <property type="protein sequence ID" value="OWJ57249.1"/>
    <property type="molecule type" value="Genomic_DNA"/>
</dbReference>
<comment type="caution">
    <text evidence="3">The sequence shown here is derived from an EMBL/GenBank/DDBJ whole genome shotgun (WGS) entry which is preliminary data.</text>
</comment>
<dbReference type="Gene3D" id="3.30.70.360">
    <property type="match status" value="1"/>
</dbReference>
<dbReference type="Gene3D" id="3.40.630.10">
    <property type="entry name" value="Zn peptidases"/>
    <property type="match status" value="1"/>
</dbReference>
<dbReference type="InterPro" id="IPR011650">
    <property type="entry name" value="Peptidase_M20_dimer"/>
</dbReference>
<gene>
    <name evidence="3" type="ORF">BWR60_34335</name>
</gene>
<dbReference type="InterPro" id="IPR002933">
    <property type="entry name" value="Peptidase_M20"/>
</dbReference>
<name>A0A211YWA2_9PROT</name>
<accession>A0A211YWA2</accession>
<dbReference type="AlphaFoldDB" id="A0A211YWA2"/>
<dbReference type="Pfam" id="PF07687">
    <property type="entry name" value="M20_dimer"/>
    <property type="match status" value="1"/>
</dbReference>
<evidence type="ECO:0000259" key="2">
    <source>
        <dbReference type="Pfam" id="PF07687"/>
    </source>
</evidence>
<proteinExistence type="predicted"/>
<dbReference type="Pfam" id="PF01546">
    <property type="entry name" value="Peptidase_M20"/>
    <property type="match status" value="1"/>
</dbReference>
<keyword evidence="1" id="KW-0378">Hydrolase</keyword>